<accession>A0A0Z8NZE8</accession>
<dbReference type="Proteomes" id="UP000069526">
    <property type="component" value="Unassembled WGS sequence"/>
</dbReference>
<evidence type="ECO:0008006" key="3">
    <source>
        <dbReference type="Google" id="ProtNLM"/>
    </source>
</evidence>
<dbReference type="InterPro" id="IPR025674">
    <property type="entry name" value="Imm6"/>
</dbReference>
<reference evidence="1 2" key="1">
    <citation type="submission" date="2016-02" db="EMBL/GenBank/DDBJ databases">
        <authorList>
            <consortium name="Pathogen Informatics"/>
        </authorList>
    </citation>
    <scope>NUCLEOTIDE SEQUENCE [LARGE SCALE GENOMIC DNA]</scope>
    <source>
        <strain evidence="1 2">SS1013</strain>
    </source>
</reference>
<organism evidence="1 2">
    <name type="scientific">Streptococcus suis</name>
    <dbReference type="NCBI Taxonomy" id="1307"/>
    <lineage>
        <taxon>Bacteria</taxon>
        <taxon>Bacillati</taxon>
        <taxon>Bacillota</taxon>
        <taxon>Bacilli</taxon>
        <taxon>Lactobacillales</taxon>
        <taxon>Streptococcaceae</taxon>
        <taxon>Streptococcus</taxon>
    </lineage>
</organism>
<gene>
    <name evidence="1" type="ORF">ERS132539_01378</name>
</gene>
<proteinExistence type="predicted"/>
<dbReference type="EMBL" id="FIJK01000032">
    <property type="protein sequence ID" value="CYW36290.1"/>
    <property type="molecule type" value="Genomic_DNA"/>
</dbReference>
<protein>
    <recommendedName>
        <fullName evidence="3">Immunity protein Imm6</fullName>
    </recommendedName>
</protein>
<dbReference type="AlphaFoldDB" id="A0A0Z8NZE8"/>
<dbReference type="Pfam" id="PF14434">
    <property type="entry name" value="Imm6"/>
    <property type="match status" value="1"/>
</dbReference>
<sequence length="160" mass="18742">METNKDLAFFLQILTENIVSLLCKEEYVQFVFKTLEMTNNFLLGKHTDPDTLYGRLENLDEQDILTYFDLDSVSNPAVWSCIANAVAYICLVCYVENGEKYLPETIEAVDIETLNSFFENYKVLIKDFENILFLREKMIADERVNLDNPEVKKYYQILFS</sequence>
<evidence type="ECO:0000313" key="1">
    <source>
        <dbReference type="EMBL" id="CYW36290.1"/>
    </source>
</evidence>
<evidence type="ECO:0000313" key="2">
    <source>
        <dbReference type="Proteomes" id="UP000069526"/>
    </source>
</evidence>
<dbReference type="RefSeq" id="WP_044767991.1">
    <property type="nucleotide sequence ID" value="NZ_CEIH01000323.1"/>
</dbReference>
<name>A0A0Z8NZE8_STRSU</name>